<proteinExistence type="inferred from homology"/>
<evidence type="ECO:0000313" key="4">
    <source>
        <dbReference type="EMBL" id="SVA37010.1"/>
    </source>
</evidence>
<organism evidence="4">
    <name type="scientific">marine metagenome</name>
    <dbReference type="NCBI Taxonomy" id="408172"/>
    <lineage>
        <taxon>unclassified sequences</taxon>
        <taxon>metagenomes</taxon>
        <taxon>ecological metagenomes</taxon>
    </lineage>
</organism>
<dbReference type="SUPFAM" id="SSF55909">
    <property type="entry name" value="Pentein"/>
    <property type="match status" value="1"/>
</dbReference>
<dbReference type="PANTHER" id="PTHR10488">
    <property type="entry name" value="GLYCINE AMIDINOTRANSFERASE, MITOCHONDRIAL"/>
    <property type="match status" value="1"/>
</dbReference>
<keyword evidence="3" id="KW-0175">Coiled coil</keyword>
<evidence type="ECO:0000256" key="1">
    <source>
        <dbReference type="ARBA" id="ARBA00006943"/>
    </source>
</evidence>
<dbReference type="EMBL" id="UINC01008214">
    <property type="protein sequence ID" value="SVA37010.1"/>
    <property type="molecule type" value="Genomic_DNA"/>
</dbReference>
<dbReference type="Gene3D" id="3.75.10.10">
    <property type="entry name" value="L-arginine/glycine Amidinotransferase, Chain A"/>
    <property type="match status" value="1"/>
</dbReference>
<evidence type="ECO:0000256" key="3">
    <source>
        <dbReference type="SAM" id="Coils"/>
    </source>
</evidence>
<dbReference type="PANTHER" id="PTHR10488:SF1">
    <property type="entry name" value="GLYCINE AMIDINOTRANSFERASE, MITOCHONDRIAL"/>
    <property type="match status" value="1"/>
</dbReference>
<name>A0A381V9L5_9ZZZZ</name>
<feature type="non-terminal residue" evidence="4">
    <location>
        <position position="145"/>
    </location>
</feature>
<evidence type="ECO:0008006" key="5">
    <source>
        <dbReference type="Google" id="ProtNLM"/>
    </source>
</evidence>
<reference evidence="4" key="1">
    <citation type="submission" date="2018-05" db="EMBL/GenBank/DDBJ databases">
        <authorList>
            <person name="Lanie J.A."/>
            <person name="Ng W.-L."/>
            <person name="Kazmierczak K.M."/>
            <person name="Andrzejewski T.M."/>
            <person name="Davidsen T.M."/>
            <person name="Wayne K.J."/>
            <person name="Tettelin H."/>
            <person name="Glass J.I."/>
            <person name="Rusch D."/>
            <person name="Podicherti R."/>
            <person name="Tsui H.-C.T."/>
            <person name="Winkler M.E."/>
        </authorList>
    </citation>
    <scope>NUCLEOTIDE SEQUENCE</scope>
</reference>
<keyword evidence="2" id="KW-0808">Transferase</keyword>
<feature type="coiled-coil region" evidence="3">
    <location>
        <begin position="32"/>
        <end position="59"/>
    </location>
</feature>
<gene>
    <name evidence="4" type="ORF">METZ01_LOCUS89864</name>
</gene>
<sequence length="145" mass="16930">MIYTEFDPLQEVIVGDSYSPGDIDHLLPKRSLIGFNKILEETKEDLENLSTQLKNLGVKVHRPKVYKFDKSIAMPRFDIPLPMSPLVPRDAYIVRGKTVIQTYTSLTDRYFDSHSYYHIFKELFDQGYNWLSQPSPMLKNLNQTE</sequence>
<dbReference type="InterPro" id="IPR033195">
    <property type="entry name" value="AmidinoTrfase"/>
</dbReference>
<evidence type="ECO:0000256" key="2">
    <source>
        <dbReference type="ARBA" id="ARBA00022679"/>
    </source>
</evidence>
<accession>A0A381V9L5</accession>
<dbReference type="GO" id="GO:0015067">
    <property type="term" value="F:amidinotransferase activity"/>
    <property type="evidence" value="ECO:0007669"/>
    <property type="project" value="InterPro"/>
</dbReference>
<dbReference type="AlphaFoldDB" id="A0A381V9L5"/>
<protein>
    <recommendedName>
        <fullName evidence="5">Amidinotransferase</fullName>
    </recommendedName>
</protein>
<comment type="similarity">
    <text evidence="1">Belongs to the amidinotransferase family.</text>
</comment>